<dbReference type="EMBL" id="CP084167">
    <property type="protein sequence ID" value="UJG43154.1"/>
    <property type="molecule type" value="Genomic_DNA"/>
</dbReference>
<dbReference type="Proteomes" id="UP001200513">
    <property type="component" value="Chromosome"/>
</dbReference>
<keyword evidence="1" id="KW-1133">Transmembrane helix</keyword>
<keyword evidence="1" id="KW-0812">Transmembrane</keyword>
<reference evidence="2" key="1">
    <citation type="journal article" date="2022" name="Nat. Microbiol.">
        <title>Unique mobile elements and scalable gene flow at the prokaryote-eukaryote boundary revealed by circularized Asgard archaea genomes.</title>
        <authorList>
            <person name="Wu F."/>
            <person name="Speth D.R."/>
            <person name="Philosof A."/>
            <person name="Cremiere A."/>
            <person name="Narayanan A."/>
            <person name="Barco R.A."/>
            <person name="Connon S.A."/>
            <person name="Amend J.P."/>
            <person name="Antoshechkin I.A."/>
            <person name="Orphan V.J."/>
        </authorList>
    </citation>
    <scope>NUCLEOTIDE SEQUENCE</scope>
    <source>
        <strain evidence="2">PR6</strain>
    </source>
</reference>
<evidence type="ECO:0000256" key="1">
    <source>
        <dbReference type="SAM" id="Phobius"/>
    </source>
</evidence>
<gene>
    <name evidence="2" type="ORF">K9W46_12365</name>
</gene>
<organism evidence="2">
    <name type="scientific">Candidatus Heimdallarchaeum endolithica</name>
    <dbReference type="NCBI Taxonomy" id="2876572"/>
    <lineage>
        <taxon>Archaea</taxon>
        <taxon>Promethearchaeati</taxon>
        <taxon>Candidatus Heimdallarchaeota</taxon>
        <taxon>Candidatus Heimdallarchaeia (ex Rinke et al. 2021) (nom. nud.)</taxon>
        <taxon>Candidatus Heimdallarchaeales</taxon>
        <taxon>Candidatus Heimdallarchaeaceae</taxon>
        <taxon>Candidatus Heimdallarchaeum</taxon>
    </lineage>
</organism>
<name>A0A9Y1FNQ3_9ARCH</name>
<protein>
    <submittedName>
        <fullName evidence="2">Uncharacterized protein</fullName>
    </submittedName>
</protein>
<keyword evidence="1" id="KW-0472">Membrane</keyword>
<evidence type="ECO:0000313" key="2">
    <source>
        <dbReference type="EMBL" id="UJG43154.1"/>
    </source>
</evidence>
<dbReference type="AlphaFoldDB" id="A0A9Y1FNQ3"/>
<proteinExistence type="predicted"/>
<accession>A0A9Y1FNQ3</accession>
<sequence>MKKSIKIALVTILVFSSIMIFPYLNYSSHAFNRKNVSEEDYIQFSINGATYGDFDGDGNEDDIECYIDIHFNPEINRKKVELYVELHLPNGDIFIYKIMVNTFLTDVSLHLFFYNHAYVSGDYIIIAHIFLAQLGNYYTNCYVVFDPPREEEPDSDPIFECKLC</sequence>
<feature type="transmembrane region" description="Helical" evidence="1">
    <location>
        <begin position="7"/>
        <end position="26"/>
    </location>
</feature>